<reference evidence="2" key="1">
    <citation type="submission" date="2016-11" db="EMBL/GenBank/DDBJ databases">
        <authorList>
            <person name="Varghese N."/>
            <person name="Submissions S."/>
        </authorList>
    </citation>
    <scope>NUCLEOTIDE SEQUENCE [LARGE SCALE GENOMIC DNA]</scope>
    <source>
        <strain evidence="2">DSM 19055</strain>
    </source>
</reference>
<evidence type="ECO:0000313" key="2">
    <source>
        <dbReference type="Proteomes" id="UP000184047"/>
    </source>
</evidence>
<gene>
    <name evidence="1" type="ORF">SAMN05421866_4193</name>
</gene>
<dbReference type="EMBL" id="FQWT01000008">
    <property type="protein sequence ID" value="SHH89954.1"/>
    <property type="molecule type" value="Genomic_DNA"/>
</dbReference>
<sequence>MIEELKPIGQIEKSTEIIKLNDYLVSPDEDIPEPTPILSIKENGRRIPIFTEDNVSMIFGPAKSRKSALIRSICQSIMSGENEKMYSNYYSNNIAIFDTEQSRYHCLRTTRLIWNMTQQTVNYFCISTLNKDQKKKIVEDFLIQNSDCGLVILDNIVHFVGDFNSAQESSDVTEWVLNMKSRYNTHILVVLHENASTGFMKPRGHLGTNLMNLCETAIRIQKDPNDKHQSIVSAALTRGRSFEDFALTMDDQMIPYLNDLSPYEKENFRL</sequence>
<evidence type="ECO:0000313" key="1">
    <source>
        <dbReference type="EMBL" id="SHH89954.1"/>
    </source>
</evidence>
<dbReference type="InterPro" id="IPR027417">
    <property type="entry name" value="P-loop_NTPase"/>
</dbReference>
<accession>A0A1M5WS64</accession>
<dbReference type="RefSeq" id="WP_073066524.1">
    <property type="nucleotide sequence ID" value="NZ_FQWT01000008.1"/>
</dbReference>
<dbReference type="STRING" id="421058.SAMN05421866_4193"/>
<protein>
    <recommendedName>
        <fullName evidence="3">AAA domain-containing protein</fullName>
    </recommendedName>
</protein>
<proteinExistence type="predicted"/>
<keyword evidence="2" id="KW-1185">Reference proteome</keyword>
<evidence type="ECO:0008006" key="3">
    <source>
        <dbReference type="Google" id="ProtNLM"/>
    </source>
</evidence>
<dbReference type="Proteomes" id="UP000184047">
    <property type="component" value="Unassembled WGS sequence"/>
</dbReference>
<dbReference type="SUPFAM" id="SSF52540">
    <property type="entry name" value="P-loop containing nucleoside triphosphate hydrolases"/>
    <property type="match status" value="1"/>
</dbReference>
<dbReference type="Gene3D" id="3.40.50.300">
    <property type="entry name" value="P-loop containing nucleotide triphosphate hydrolases"/>
    <property type="match status" value="1"/>
</dbReference>
<dbReference type="AlphaFoldDB" id="A0A1M5WS64"/>
<dbReference type="OrthoDB" id="795326at2"/>
<name>A0A1M5WS64_9FLAO</name>
<organism evidence="1 2">
    <name type="scientific">Chryseobacterium oranimense</name>
    <dbReference type="NCBI Taxonomy" id="421058"/>
    <lineage>
        <taxon>Bacteria</taxon>
        <taxon>Pseudomonadati</taxon>
        <taxon>Bacteroidota</taxon>
        <taxon>Flavobacteriia</taxon>
        <taxon>Flavobacteriales</taxon>
        <taxon>Weeksellaceae</taxon>
        <taxon>Chryseobacterium group</taxon>
        <taxon>Chryseobacterium</taxon>
    </lineage>
</organism>